<dbReference type="GO" id="GO:0030490">
    <property type="term" value="P:maturation of SSU-rRNA"/>
    <property type="evidence" value="ECO:0007669"/>
    <property type="project" value="TreeGrafter"/>
</dbReference>
<protein>
    <recommendedName>
        <fullName evidence="3">Bud22 domain-containing protein</fullName>
    </recommendedName>
</protein>
<proteinExistence type="predicted"/>
<dbReference type="Proteomes" id="UP000663827">
    <property type="component" value="Unassembled WGS sequence"/>
</dbReference>
<dbReference type="EMBL" id="CAJNJQ010003665">
    <property type="protein sequence ID" value="CAE7203055.1"/>
    <property type="molecule type" value="Genomic_DNA"/>
</dbReference>
<dbReference type="GO" id="GO:0030686">
    <property type="term" value="C:90S preribosome"/>
    <property type="evidence" value="ECO:0007669"/>
    <property type="project" value="TreeGrafter"/>
</dbReference>
<sequence length="343" mass="36199">MVQTALAEVDVPSFESISGEAKQAVLSSKILAGEVGRLCTTLKELVEPAEAKVSEEDEGSEEEGEDNRGEEEEWRGIGSDHDEDSDGAPDSAALESALSKLGIPLDSISNNLPAESDSSSEADSVVLDDGEESEGDDGASWESGSIDSGGNVRRAASISSSGPSLPPKKQPKTTGKTESRFLPSLATGFIRGNSDGSDIEDVDAAAGRKNRRGQRARKAIWEKKYGKNANHVKKAREEASAGGRGRGRGRGGFGTGVGRGGRTMGDGRNGEFEKPRGAPTGRGGRVRPPPVPLPSTQDSGWQQRPPKGGKEDKPMHPSWVAKQKLKSKESITVAPRGKKIVFE</sequence>
<evidence type="ECO:0000256" key="1">
    <source>
        <dbReference type="ARBA" id="ARBA00023054"/>
    </source>
</evidence>
<keyword evidence="1" id="KW-0175">Coiled coil</keyword>
<evidence type="ECO:0000256" key="2">
    <source>
        <dbReference type="SAM" id="MobiDB-lite"/>
    </source>
</evidence>
<dbReference type="Pfam" id="PF09073">
    <property type="entry name" value="BUD22"/>
    <property type="match status" value="1"/>
</dbReference>
<feature type="compositionally biased region" description="Basic residues" evidence="2">
    <location>
        <begin position="208"/>
        <end position="218"/>
    </location>
</feature>
<feature type="region of interest" description="Disordered" evidence="2">
    <location>
        <begin position="46"/>
        <end position="343"/>
    </location>
</feature>
<dbReference type="InterPro" id="IPR015158">
    <property type="entry name" value="Bud22_dom"/>
</dbReference>
<name>A0A8H3E7J1_9AGAM</name>
<feature type="compositionally biased region" description="Gly residues" evidence="2">
    <location>
        <begin position="250"/>
        <end position="264"/>
    </location>
</feature>
<dbReference type="PANTHER" id="PTHR23325">
    <property type="entry name" value="SERUM RESPONSE FACTOR-BINDING"/>
    <property type="match status" value="1"/>
</dbReference>
<feature type="compositionally biased region" description="Acidic residues" evidence="2">
    <location>
        <begin position="55"/>
        <end position="73"/>
    </location>
</feature>
<dbReference type="InterPro" id="IPR037393">
    <property type="entry name" value="Bud22/SRFB1"/>
</dbReference>
<accession>A0A8H3E7J1</accession>
<comment type="caution">
    <text evidence="4">The sequence shown here is derived from an EMBL/GenBank/DDBJ whole genome shotgun (WGS) entry which is preliminary data.</text>
</comment>
<dbReference type="PANTHER" id="PTHR23325:SF1">
    <property type="entry name" value="SERUM RESPONSE FACTOR-BINDING PROTEIN 1"/>
    <property type="match status" value="1"/>
</dbReference>
<feature type="domain" description="Bud22" evidence="3">
    <location>
        <begin position="26"/>
        <end position="342"/>
    </location>
</feature>
<reference evidence="4" key="1">
    <citation type="submission" date="2021-01" db="EMBL/GenBank/DDBJ databases">
        <authorList>
            <person name="Kaushik A."/>
        </authorList>
    </citation>
    <scope>NUCLEOTIDE SEQUENCE</scope>
    <source>
        <strain evidence="4">AG5</strain>
    </source>
</reference>
<feature type="compositionally biased region" description="Low complexity" evidence="2">
    <location>
        <begin position="114"/>
        <end position="125"/>
    </location>
</feature>
<feature type="compositionally biased region" description="Acidic residues" evidence="2">
    <location>
        <begin position="126"/>
        <end position="139"/>
    </location>
</feature>
<gene>
    <name evidence="4" type="ORF">RDB_LOCUS140571</name>
</gene>
<evidence type="ECO:0000313" key="4">
    <source>
        <dbReference type="EMBL" id="CAE7203055.1"/>
    </source>
</evidence>
<dbReference type="GO" id="GO:0005634">
    <property type="term" value="C:nucleus"/>
    <property type="evidence" value="ECO:0007669"/>
    <property type="project" value="TreeGrafter"/>
</dbReference>
<evidence type="ECO:0000313" key="5">
    <source>
        <dbReference type="Proteomes" id="UP000663827"/>
    </source>
</evidence>
<dbReference type="AlphaFoldDB" id="A0A8H3E7J1"/>
<organism evidence="4 5">
    <name type="scientific">Rhizoctonia solani</name>
    <dbReference type="NCBI Taxonomy" id="456999"/>
    <lineage>
        <taxon>Eukaryota</taxon>
        <taxon>Fungi</taxon>
        <taxon>Dikarya</taxon>
        <taxon>Basidiomycota</taxon>
        <taxon>Agaricomycotina</taxon>
        <taxon>Agaricomycetes</taxon>
        <taxon>Cantharellales</taxon>
        <taxon>Ceratobasidiaceae</taxon>
        <taxon>Rhizoctonia</taxon>
    </lineage>
</organism>
<evidence type="ECO:0000259" key="3">
    <source>
        <dbReference type="Pfam" id="PF09073"/>
    </source>
</evidence>